<evidence type="ECO:0000256" key="5">
    <source>
        <dbReference type="ARBA" id="ARBA00023002"/>
    </source>
</evidence>
<organism evidence="13">
    <name type="scientific">Candida tenuis (strain ATCC 10573 / BCRC 21748 / CBS 615 / JCM 9827 / NBRC 10315 / NRRL Y-1498 / VKM Y-70)</name>
    <name type="common">Yeast</name>
    <name type="synonym">Yamadazyma tenuis</name>
    <dbReference type="NCBI Taxonomy" id="590646"/>
    <lineage>
        <taxon>Eukaryota</taxon>
        <taxon>Fungi</taxon>
        <taxon>Dikarya</taxon>
        <taxon>Ascomycota</taxon>
        <taxon>Saccharomycotina</taxon>
        <taxon>Pichiomycetes</taxon>
        <taxon>Debaryomycetaceae</taxon>
        <taxon>Yamadazyma</taxon>
    </lineage>
</organism>
<dbReference type="GeneID" id="18250376"/>
<evidence type="ECO:0000256" key="2">
    <source>
        <dbReference type="ARBA" id="ARBA00022496"/>
    </source>
</evidence>
<evidence type="ECO:0008006" key="14">
    <source>
        <dbReference type="Google" id="ProtNLM"/>
    </source>
</evidence>
<sequence length="682" mass="75801">MVKISTFALVALSLCGFALSEKVESNAAPALEIRGVQDSSDLSEPLEKRSKRLKSNLDLIPSGATVNYQVWNLTETEVMPDGHYRRGFLINGESPGPLIDGNQGDWVVIKVNNFLTVPITIHFHGIHQNGTIFSDGVPGVTQWPILSGDTYTYVWKMDQYGFYWYHAHYRAYANDGIIGPIYINPSDEVGRPYGEITNDTDELSLLNRLEKKPNYLILSDWFKETYDEIAVKMFAYGMDPSCVQSLLINGKGRHYCFPNSTFASQGATKYEKYMGATGADTWHMDSFGCMDLGTLNGFTSIEYNTTLLEFPGTNTECFNSTVDQEVYYTNDEDYVFFNLINMGGEFSKTLSVDDHNLTVVAIDGSYIHPKVVQQLYLPIGLRVTVAIKTVEDEHENTDEPFAIRVQGDDMPQLYTGLAYLQYGSYSNETYQYVQESVAIEDTNGVLHNNLAGDLLDSSFIKFDPFSSSPLDSTLKPPTGAADVTIQAELTRPGSTTFTIFNGVAFDGGMEMNYPILFKLQGNDSINATQAFGGSVVDAGIKEGDVVDIIFQNTPLADHPMHLHGHTFWVIAKNDTVSTFAYNTTEEALEDGSDDLFNFEDPAYVDNVAVITGGYAIIRFIASNNIAMVHCHIQTHLAMGMGGVIVEDKEHLDKVPENLLKQNHADYNSQDEWIPSELNITIT</sequence>
<dbReference type="InterPro" id="IPR001117">
    <property type="entry name" value="Cu-oxidase_2nd"/>
</dbReference>
<evidence type="ECO:0000313" key="12">
    <source>
        <dbReference type="EMBL" id="EGV61342.1"/>
    </source>
</evidence>
<keyword evidence="5" id="KW-0560">Oxidoreductase</keyword>
<evidence type="ECO:0000259" key="9">
    <source>
        <dbReference type="Pfam" id="PF00394"/>
    </source>
</evidence>
<evidence type="ECO:0000256" key="6">
    <source>
        <dbReference type="ARBA" id="ARBA00023008"/>
    </source>
</evidence>
<dbReference type="InterPro" id="IPR002355">
    <property type="entry name" value="Cu_oxidase_Cu_BS"/>
</dbReference>
<keyword evidence="13" id="KW-1185">Reference proteome</keyword>
<dbReference type="InterPro" id="IPR011707">
    <property type="entry name" value="Cu-oxidase-like_N"/>
</dbReference>
<dbReference type="STRING" id="590646.G3B9W6"/>
<feature type="domain" description="Plastocyanin-like" evidence="10">
    <location>
        <begin position="511"/>
        <end position="648"/>
    </location>
</feature>
<feature type="signal peptide" evidence="8">
    <location>
        <begin position="1"/>
        <end position="20"/>
    </location>
</feature>
<feature type="chain" id="PRO_5003442778" description="Multicopper oxidase" evidence="8">
    <location>
        <begin position="21"/>
        <end position="682"/>
    </location>
</feature>
<feature type="domain" description="Plastocyanin-like" evidence="9">
    <location>
        <begin position="214"/>
        <end position="423"/>
    </location>
</feature>
<dbReference type="Proteomes" id="UP000000707">
    <property type="component" value="Unassembled WGS sequence"/>
</dbReference>
<dbReference type="Gene3D" id="2.60.40.420">
    <property type="entry name" value="Cupredoxins - blue copper proteins"/>
    <property type="match status" value="3"/>
</dbReference>
<evidence type="ECO:0000256" key="1">
    <source>
        <dbReference type="ARBA" id="ARBA00010609"/>
    </source>
</evidence>
<keyword evidence="7" id="KW-0325">Glycoprotein</keyword>
<dbReference type="GO" id="GO:0005507">
    <property type="term" value="F:copper ion binding"/>
    <property type="evidence" value="ECO:0007669"/>
    <property type="project" value="InterPro"/>
</dbReference>
<gene>
    <name evidence="12" type="ORF">CANTEDRAFT_94251</name>
</gene>
<dbReference type="Pfam" id="PF07731">
    <property type="entry name" value="Cu-oxidase_2"/>
    <property type="match status" value="1"/>
</dbReference>
<keyword evidence="2" id="KW-0813">Transport</keyword>
<reference evidence="12 13" key="1">
    <citation type="journal article" date="2011" name="Proc. Natl. Acad. Sci. U.S.A.">
        <title>Comparative genomics of xylose-fermenting fungi for enhanced biofuel production.</title>
        <authorList>
            <person name="Wohlbach D.J."/>
            <person name="Kuo A."/>
            <person name="Sato T.K."/>
            <person name="Potts K.M."/>
            <person name="Salamov A.A."/>
            <person name="LaButti K.M."/>
            <person name="Sun H."/>
            <person name="Clum A."/>
            <person name="Pangilinan J.L."/>
            <person name="Lindquist E.A."/>
            <person name="Lucas S."/>
            <person name="Lapidus A."/>
            <person name="Jin M."/>
            <person name="Gunawan C."/>
            <person name="Balan V."/>
            <person name="Dale B.E."/>
            <person name="Jeffries T.W."/>
            <person name="Zinkel R."/>
            <person name="Barry K.W."/>
            <person name="Grigoriev I.V."/>
            <person name="Gasch A.P."/>
        </authorList>
    </citation>
    <scope>NUCLEOTIDE SEQUENCE [LARGE SCALE GENOMIC DNA]</scope>
    <source>
        <strain evidence="13">ATCC 10573 / BCRC 21748 / CBS 615 / JCM 9827 / NBRC 10315 / NRRL Y-1498 / VKM Y-70</strain>
    </source>
</reference>
<keyword evidence="2" id="KW-0408">Iron</keyword>
<evidence type="ECO:0000256" key="8">
    <source>
        <dbReference type="SAM" id="SignalP"/>
    </source>
</evidence>
<dbReference type="Pfam" id="PF07732">
    <property type="entry name" value="Cu-oxidase_3"/>
    <property type="match status" value="1"/>
</dbReference>
<dbReference type="eggNOG" id="KOG1263">
    <property type="taxonomic scope" value="Eukaryota"/>
</dbReference>
<proteinExistence type="inferred from homology"/>
<dbReference type="AlphaFoldDB" id="G3B9W6"/>
<comment type="similarity">
    <text evidence="1">Belongs to the multicopper oxidase family.</text>
</comment>
<dbReference type="CDD" id="cd04207">
    <property type="entry name" value="CuRO_3_LCC_like"/>
    <property type="match status" value="1"/>
</dbReference>
<keyword evidence="3" id="KW-0479">Metal-binding</keyword>
<dbReference type="RefSeq" id="XP_006687512.1">
    <property type="nucleotide sequence ID" value="XM_006687449.1"/>
</dbReference>
<dbReference type="InterPro" id="IPR045087">
    <property type="entry name" value="Cu-oxidase_fam"/>
</dbReference>
<dbReference type="PANTHER" id="PTHR11709">
    <property type="entry name" value="MULTI-COPPER OXIDASE"/>
    <property type="match status" value="1"/>
</dbReference>
<evidence type="ECO:0000256" key="3">
    <source>
        <dbReference type="ARBA" id="ARBA00022723"/>
    </source>
</evidence>
<accession>G3B9W6</accession>
<keyword evidence="2" id="KW-0406">Ion transport</keyword>
<dbReference type="CDD" id="cd13850">
    <property type="entry name" value="CuRO_1_Abr2_like"/>
    <property type="match status" value="1"/>
</dbReference>
<dbReference type="SUPFAM" id="SSF49503">
    <property type="entry name" value="Cupredoxins"/>
    <property type="match status" value="3"/>
</dbReference>
<dbReference type="PANTHER" id="PTHR11709:SF488">
    <property type="entry name" value="LACCASE-RELATED"/>
    <property type="match status" value="1"/>
</dbReference>
<evidence type="ECO:0000259" key="10">
    <source>
        <dbReference type="Pfam" id="PF07731"/>
    </source>
</evidence>
<dbReference type="HOGENOM" id="CLU_006504_5_1_1"/>
<dbReference type="EMBL" id="GL996527">
    <property type="protein sequence ID" value="EGV61342.1"/>
    <property type="molecule type" value="Genomic_DNA"/>
</dbReference>
<evidence type="ECO:0000259" key="11">
    <source>
        <dbReference type="Pfam" id="PF07732"/>
    </source>
</evidence>
<evidence type="ECO:0000256" key="7">
    <source>
        <dbReference type="ARBA" id="ARBA00023180"/>
    </source>
</evidence>
<dbReference type="KEGG" id="cten:18250376"/>
<keyword evidence="6" id="KW-0186">Copper</keyword>
<keyword evidence="4 8" id="KW-0732">Signal</keyword>
<dbReference type="PROSITE" id="PS00080">
    <property type="entry name" value="MULTICOPPER_OXIDASE2"/>
    <property type="match status" value="1"/>
</dbReference>
<dbReference type="InterPro" id="IPR008972">
    <property type="entry name" value="Cupredoxin"/>
</dbReference>
<feature type="domain" description="Plastocyanin-like" evidence="11">
    <location>
        <begin position="73"/>
        <end position="186"/>
    </location>
</feature>
<dbReference type="InterPro" id="IPR011706">
    <property type="entry name" value="Cu-oxidase_C"/>
</dbReference>
<dbReference type="Pfam" id="PF00394">
    <property type="entry name" value="Cu-oxidase"/>
    <property type="match status" value="1"/>
</dbReference>
<dbReference type="GO" id="GO:0016491">
    <property type="term" value="F:oxidoreductase activity"/>
    <property type="evidence" value="ECO:0007669"/>
    <property type="project" value="UniProtKB-KW"/>
</dbReference>
<dbReference type="GO" id="GO:0006826">
    <property type="term" value="P:iron ion transport"/>
    <property type="evidence" value="ECO:0007669"/>
    <property type="project" value="UniProtKB-KW"/>
</dbReference>
<keyword evidence="2" id="KW-0410">Iron transport</keyword>
<evidence type="ECO:0000256" key="4">
    <source>
        <dbReference type="ARBA" id="ARBA00022729"/>
    </source>
</evidence>
<name>G3B9W6_CANTC</name>
<protein>
    <recommendedName>
        <fullName evidence="14">Multicopper oxidase</fullName>
    </recommendedName>
</protein>
<evidence type="ECO:0000313" key="13">
    <source>
        <dbReference type="Proteomes" id="UP000000707"/>
    </source>
</evidence>
<dbReference type="OrthoDB" id="2121828at2759"/>